<sequence length="36" mass="3923">MLIAALMSRSWRVEQLEQVQDLISRAASGRGSPPPA</sequence>
<evidence type="ECO:0000313" key="1">
    <source>
        <dbReference type="EMBL" id="CAA9588765.1"/>
    </source>
</evidence>
<gene>
    <name evidence="1" type="ORF">AVDCRST_MAG81-4555</name>
</gene>
<organism evidence="1">
    <name type="scientific">uncultured Synechococcales cyanobacterium</name>
    <dbReference type="NCBI Taxonomy" id="1936017"/>
    <lineage>
        <taxon>Bacteria</taxon>
        <taxon>Bacillati</taxon>
        <taxon>Cyanobacteriota</taxon>
        <taxon>Cyanophyceae</taxon>
        <taxon>Synechococcales</taxon>
        <taxon>environmental samples</taxon>
    </lineage>
</organism>
<feature type="non-terminal residue" evidence="1">
    <location>
        <position position="36"/>
    </location>
</feature>
<protein>
    <submittedName>
        <fullName evidence="1">Uncharacterized protein</fullName>
    </submittedName>
</protein>
<dbReference type="AlphaFoldDB" id="A0A6J4VXQ2"/>
<reference evidence="1" key="1">
    <citation type="submission" date="2020-02" db="EMBL/GenBank/DDBJ databases">
        <authorList>
            <person name="Meier V. D."/>
        </authorList>
    </citation>
    <scope>NUCLEOTIDE SEQUENCE</scope>
    <source>
        <strain evidence="1">AVDCRST_MAG81</strain>
    </source>
</reference>
<name>A0A6J4VXQ2_9CYAN</name>
<proteinExistence type="predicted"/>
<accession>A0A6J4VXQ2</accession>
<dbReference type="EMBL" id="CADCWO010000231">
    <property type="protein sequence ID" value="CAA9588765.1"/>
    <property type="molecule type" value="Genomic_DNA"/>
</dbReference>